<comment type="similarity">
    <text evidence="2 7">Belongs to the peptidase S26 family.</text>
</comment>
<protein>
    <recommendedName>
        <fullName evidence="4 7">Signal peptidase I</fullName>
        <ecNumber evidence="3 7">3.4.21.89</ecNumber>
    </recommendedName>
</protein>
<evidence type="ECO:0000256" key="7">
    <source>
        <dbReference type="RuleBase" id="RU362042"/>
    </source>
</evidence>
<evidence type="ECO:0000256" key="3">
    <source>
        <dbReference type="ARBA" id="ARBA00013208"/>
    </source>
</evidence>
<comment type="catalytic activity">
    <reaction evidence="1 7">
        <text>Cleavage of hydrophobic, N-terminal signal or leader sequences from secreted and periplasmic proteins.</text>
        <dbReference type="EC" id="3.4.21.89"/>
    </reaction>
</comment>
<dbReference type="InterPro" id="IPR036286">
    <property type="entry name" value="LexA/Signal_pep-like_sf"/>
</dbReference>
<dbReference type="EMBL" id="DXCK01000051">
    <property type="protein sequence ID" value="HIZ01297.1"/>
    <property type="molecule type" value="Genomic_DNA"/>
</dbReference>
<reference evidence="9" key="1">
    <citation type="journal article" date="2021" name="PeerJ">
        <title>Extensive microbial diversity within the chicken gut microbiome revealed by metagenomics and culture.</title>
        <authorList>
            <person name="Gilroy R."/>
            <person name="Ravi A."/>
            <person name="Getino M."/>
            <person name="Pursley I."/>
            <person name="Horton D.L."/>
            <person name="Alikhan N.F."/>
            <person name="Baker D."/>
            <person name="Gharbi K."/>
            <person name="Hall N."/>
            <person name="Watson M."/>
            <person name="Adriaenssens E.M."/>
            <person name="Foster-Nyarko E."/>
            <person name="Jarju S."/>
            <person name="Secka A."/>
            <person name="Antonio M."/>
            <person name="Oren A."/>
            <person name="Chaudhuri R.R."/>
            <person name="La Ragione R."/>
            <person name="Hildebrand F."/>
            <person name="Pallen M.J."/>
        </authorList>
    </citation>
    <scope>NUCLEOTIDE SEQUENCE</scope>
    <source>
        <strain evidence="9">ChiHjej12B11-24981</strain>
    </source>
</reference>
<reference evidence="9" key="2">
    <citation type="submission" date="2021-04" db="EMBL/GenBank/DDBJ databases">
        <authorList>
            <person name="Gilroy R."/>
        </authorList>
    </citation>
    <scope>NUCLEOTIDE SEQUENCE</scope>
    <source>
        <strain evidence="9">ChiHjej12B11-24981</strain>
    </source>
</reference>
<evidence type="ECO:0000256" key="1">
    <source>
        <dbReference type="ARBA" id="ARBA00000677"/>
    </source>
</evidence>
<dbReference type="InterPro" id="IPR019533">
    <property type="entry name" value="Peptidase_S26"/>
</dbReference>
<dbReference type="PROSITE" id="PS00761">
    <property type="entry name" value="SPASE_I_3"/>
    <property type="match status" value="1"/>
</dbReference>
<dbReference type="PANTHER" id="PTHR43390">
    <property type="entry name" value="SIGNAL PEPTIDASE I"/>
    <property type="match status" value="1"/>
</dbReference>
<dbReference type="GO" id="GO:0016020">
    <property type="term" value="C:membrane"/>
    <property type="evidence" value="ECO:0007669"/>
    <property type="project" value="UniProtKB-SubCell"/>
</dbReference>
<dbReference type="GO" id="GO:0006465">
    <property type="term" value="P:signal peptide processing"/>
    <property type="evidence" value="ECO:0007669"/>
    <property type="project" value="InterPro"/>
</dbReference>
<evidence type="ECO:0000256" key="4">
    <source>
        <dbReference type="ARBA" id="ARBA00019232"/>
    </source>
</evidence>
<dbReference type="Gene3D" id="2.10.109.10">
    <property type="entry name" value="Umud Fragment, subunit A"/>
    <property type="match status" value="1"/>
</dbReference>
<evidence type="ECO:0000256" key="6">
    <source>
        <dbReference type="PIRSR" id="PIRSR600223-1"/>
    </source>
</evidence>
<dbReference type="SUPFAM" id="SSF51306">
    <property type="entry name" value="LexA/Signal peptidase"/>
    <property type="match status" value="1"/>
</dbReference>
<accession>A0A9D2CWW0</accession>
<gene>
    <name evidence="9" type="primary">lepB</name>
    <name evidence="9" type="ORF">H9819_03470</name>
</gene>
<dbReference type="GO" id="GO:0004252">
    <property type="term" value="F:serine-type endopeptidase activity"/>
    <property type="evidence" value="ECO:0007669"/>
    <property type="project" value="InterPro"/>
</dbReference>
<dbReference type="Pfam" id="PF10502">
    <property type="entry name" value="Peptidase_S26"/>
    <property type="match status" value="1"/>
</dbReference>
<dbReference type="PANTHER" id="PTHR43390:SF1">
    <property type="entry name" value="CHLOROPLAST PROCESSING PEPTIDASE"/>
    <property type="match status" value="1"/>
</dbReference>
<evidence type="ECO:0000256" key="5">
    <source>
        <dbReference type="ARBA" id="ARBA00022801"/>
    </source>
</evidence>
<organism evidence="9 10">
    <name type="scientific">Candidatus Bacteroides merdipullorum</name>
    <dbReference type="NCBI Taxonomy" id="2838474"/>
    <lineage>
        <taxon>Bacteria</taxon>
        <taxon>Pseudomonadati</taxon>
        <taxon>Bacteroidota</taxon>
        <taxon>Bacteroidia</taxon>
        <taxon>Bacteroidales</taxon>
        <taxon>Bacteroidaceae</taxon>
        <taxon>Bacteroides</taxon>
    </lineage>
</organism>
<dbReference type="CDD" id="cd06530">
    <property type="entry name" value="S26_SPase_I"/>
    <property type="match status" value="2"/>
</dbReference>
<feature type="active site" evidence="6">
    <location>
        <position position="139"/>
    </location>
</feature>
<evidence type="ECO:0000259" key="8">
    <source>
        <dbReference type="Pfam" id="PF10502"/>
    </source>
</evidence>
<proteinExistence type="inferred from homology"/>
<dbReference type="AlphaFoldDB" id="A0A9D2CWW0"/>
<dbReference type="InterPro" id="IPR000223">
    <property type="entry name" value="Pept_S26A_signal_pept_1"/>
</dbReference>
<evidence type="ECO:0000313" key="9">
    <source>
        <dbReference type="EMBL" id="HIZ01297.1"/>
    </source>
</evidence>
<evidence type="ECO:0000313" key="10">
    <source>
        <dbReference type="Proteomes" id="UP000824023"/>
    </source>
</evidence>
<name>A0A9D2CWW0_9BACE</name>
<dbReference type="EC" id="3.4.21.89" evidence="3 7"/>
<dbReference type="NCBIfam" id="TIGR02227">
    <property type="entry name" value="sigpep_I_bact"/>
    <property type="match status" value="1"/>
</dbReference>
<dbReference type="Proteomes" id="UP000824023">
    <property type="component" value="Unassembled WGS sequence"/>
</dbReference>
<keyword evidence="7" id="KW-0472">Membrane</keyword>
<keyword evidence="5 7" id="KW-0378">Hydrolase</keyword>
<feature type="transmembrane region" description="Helical" evidence="7">
    <location>
        <begin position="21"/>
        <end position="50"/>
    </location>
</feature>
<comment type="caution">
    <text evidence="9">The sequence shown here is derived from an EMBL/GenBank/DDBJ whole genome shotgun (WGS) entry which is preliminary data.</text>
</comment>
<dbReference type="GO" id="GO:0009003">
    <property type="term" value="F:signal peptidase activity"/>
    <property type="evidence" value="ECO:0007669"/>
    <property type="project" value="UniProtKB-EC"/>
</dbReference>
<keyword evidence="7" id="KW-0812">Transmembrane</keyword>
<dbReference type="PRINTS" id="PR00727">
    <property type="entry name" value="LEADERPTASE"/>
</dbReference>
<keyword evidence="7" id="KW-0645">Protease</keyword>
<sequence>MRKSYSLGKNVSSPLSGKGRWWLSVLCSSLDVLLNICFYLCMLLVAYVLIQVFVVTSFRIPSDSMLPAIMPGDCVWVDKCSGGARLFNLWAAIDGQEVDVKRVPGWRDFRRGDVLVFNFPYQEGRWDSIAMDVRKYFVKRCIAVPGDTLEIRGGYYHIRGVTDRLGNVAAQREIALLPDSGSGRDVVMECYPWDRRLGWTIKEFGPLVVPRKGMVMTMDGLNGLLYGRLVEWEQKRELQTDSRGDVYLGDSLIRGYVFRENYYFVGGDNALNSQDSRYWGLLPEPFIVGRAWRIWKSVDEDGRIRWERVLRKIE</sequence>
<feature type="domain" description="Peptidase S26" evidence="8">
    <location>
        <begin position="39"/>
        <end position="293"/>
    </location>
</feature>
<feature type="active site" evidence="6">
    <location>
        <position position="64"/>
    </location>
</feature>
<dbReference type="InterPro" id="IPR019758">
    <property type="entry name" value="Pept_S26A_signal_pept_1_CS"/>
</dbReference>
<evidence type="ECO:0000256" key="2">
    <source>
        <dbReference type="ARBA" id="ARBA00009370"/>
    </source>
</evidence>
<comment type="subcellular location">
    <subcellularLocation>
        <location evidence="7">Membrane</location>
        <topology evidence="7">Single-pass type II membrane protein</topology>
    </subcellularLocation>
</comment>
<keyword evidence="7" id="KW-1133">Transmembrane helix</keyword>